<comment type="similarity">
    <text evidence="3 13">Belongs to the DapA family.</text>
</comment>
<keyword evidence="6" id="KW-0028">Amino-acid biosynthesis</keyword>
<dbReference type="InterPro" id="IPR020625">
    <property type="entry name" value="Schiff_base-form_aldolases_AS"/>
</dbReference>
<feature type="binding site" evidence="15">
    <location>
        <position position="47"/>
    </location>
    <ligand>
        <name>pyruvate</name>
        <dbReference type="ChEBI" id="CHEBI:15361"/>
    </ligand>
</feature>
<protein>
    <recommendedName>
        <fullName evidence="4 12">4-hydroxy-tetrahydrodipicolinate synthase</fullName>
        <ecNumber evidence="4 12">4.3.3.7</ecNumber>
    </recommendedName>
</protein>
<accession>A0A502KPX5</accession>
<evidence type="ECO:0000256" key="11">
    <source>
        <dbReference type="ARBA" id="ARBA00047836"/>
    </source>
</evidence>
<dbReference type="SMART" id="SM01130">
    <property type="entry name" value="DHDPS"/>
    <property type="match status" value="1"/>
</dbReference>
<dbReference type="Pfam" id="PF00701">
    <property type="entry name" value="DHDPS"/>
    <property type="match status" value="1"/>
</dbReference>
<dbReference type="PANTHER" id="PTHR12128:SF66">
    <property type="entry name" value="4-HYDROXY-2-OXOGLUTARATE ALDOLASE, MITOCHONDRIAL"/>
    <property type="match status" value="1"/>
</dbReference>
<keyword evidence="10" id="KW-0704">Schiff base</keyword>
<evidence type="ECO:0000256" key="2">
    <source>
        <dbReference type="ARBA" id="ARBA00005120"/>
    </source>
</evidence>
<reference evidence="16 17" key="1">
    <citation type="submission" date="2019-01" db="EMBL/GenBank/DDBJ databases">
        <title>Litorilituus lipolytica sp. nov., isolated from intertidal sand of the Yellow Sea in China.</title>
        <authorList>
            <person name="Liu A."/>
        </authorList>
    </citation>
    <scope>NUCLEOTIDE SEQUENCE [LARGE SCALE GENOMIC DNA]</scope>
    <source>
        <strain evidence="16 17">RZ04</strain>
    </source>
</reference>
<dbReference type="PANTHER" id="PTHR12128">
    <property type="entry name" value="DIHYDRODIPICOLINATE SYNTHASE"/>
    <property type="match status" value="1"/>
</dbReference>
<evidence type="ECO:0000313" key="16">
    <source>
        <dbReference type="EMBL" id="TPH12285.1"/>
    </source>
</evidence>
<feature type="binding site" evidence="15">
    <location>
        <position position="203"/>
    </location>
    <ligand>
        <name>pyruvate</name>
        <dbReference type="ChEBI" id="CHEBI:15361"/>
    </ligand>
</feature>
<dbReference type="InterPro" id="IPR020624">
    <property type="entry name" value="Schiff_base-form_aldolases_CS"/>
</dbReference>
<dbReference type="InterPro" id="IPR002220">
    <property type="entry name" value="DapA-like"/>
</dbReference>
<comment type="catalytic activity">
    <reaction evidence="11">
        <text>L-aspartate 4-semialdehyde + pyruvate = (2S,4S)-4-hydroxy-2,3,4,5-tetrahydrodipicolinate + H2O + H(+)</text>
        <dbReference type="Rhea" id="RHEA:34171"/>
        <dbReference type="ChEBI" id="CHEBI:15361"/>
        <dbReference type="ChEBI" id="CHEBI:15377"/>
        <dbReference type="ChEBI" id="CHEBI:15378"/>
        <dbReference type="ChEBI" id="CHEBI:67139"/>
        <dbReference type="ChEBI" id="CHEBI:537519"/>
        <dbReference type="EC" id="4.3.3.7"/>
    </reaction>
</comment>
<proteinExistence type="inferred from homology"/>
<evidence type="ECO:0000256" key="4">
    <source>
        <dbReference type="ARBA" id="ARBA00012086"/>
    </source>
</evidence>
<gene>
    <name evidence="16" type="ORF">EPA86_17815</name>
</gene>
<organism evidence="16 17">
    <name type="scientific">Litorilituus lipolyticus</name>
    <dbReference type="NCBI Taxonomy" id="2491017"/>
    <lineage>
        <taxon>Bacteria</taxon>
        <taxon>Pseudomonadati</taxon>
        <taxon>Pseudomonadota</taxon>
        <taxon>Gammaproteobacteria</taxon>
        <taxon>Alteromonadales</taxon>
        <taxon>Colwelliaceae</taxon>
        <taxon>Litorilituus</taxon>
    </lineage>
</organism>
<keyword evidence="7" id="KW-0220">Diaminopimelate biosynthesis</keyword>
<keyword evidence="9 13" id="KW-0456">Lyase</keyword>
<dbReference type="EMBL" id="SAWY01000041">
    <property type="protein sequence ID" value="TPH12285.1"/>
    <property type="molecule type" value="Genomic_DNA"/>
</dbReference>
<dbReference type="Proteomes" id="UP000315303">
    <property type="component" value="Unassembled WGS sequence"/>
</dbReference>
<dbReference type="EC" id="4.3.3.7" evidence="4 12"/>
<dbReference type="GO" id="GO:0005829">
    <property type="term" value="C:cytosol"/>
    <property type="evidence" value="ECO:0007669"/>
    <property type="project" value="TreeGrafter"/>
</dbReference>
<dbReference type="Gene3D" id="3.20.20.70">
    <property type="entry name" value="Aldolase class I"/>
    <property type="match status" value="1"/>
</dbReference>
<dbReference type="InterPro" id="IPR005263">
    <property type="entry name" value="DapA"/>
</dbReference>
<name>A0A502KPX5_9GAMM</name>
<dbReference type="SUPFAM" id="SSF51569">
    <property type="entry name" value="Aldolase"/>
    <property type="match status" value="1"/>
</dbReference>
<evidence type="ECO:0000256" key="10">
    <source>
        <dbReference type="ARBA" id="ARBA00023270"/>
    </source>
</evidence>
<comment type="function">
    <text evidence="1">Catalyzes the condensation of (S)-aspartate-beta-semialdehyde [(S)-ASA] and pyruvate to 4-hydroxy-tetrahydrodipicolinate (HTPA).</text>
</comment>
<dbReference type="AlphaFoldDB" id="A0A502KPX5"/>
<evidence type="ECO:0000256" key="8">
    <source>
        <dbReference type="ARBA" id="ARBA00023154"/>
    </source>
</evidence>
<keyword evidence="8" id="KW-0457">Lysine biosynthesis</keyword>
<keyword evidence="17" id="KW-1185">Reference proteome</keyword>
<feature type="active site" description="Proton donor/acceptor" evidence="14">
    <location>
        <position position="134"/>
    </location>
</feature>
<evidence type="ECO:0000256" key="3">
    <source>
        <dbReference type="ARBA" id="ARBA00007592"/>
    </source>
</evidence>
<evidence type="ECO:0000256" key="9">
    <source>
        <dbReference type="ARBA" id="ARBA00023239"/>
    </source>
</evidence>
<dbReference type="GO" id="GO:0009089">
    <property type="term" value="P:lysine biosynthetic process via diaminopimelate"/>
    <property type="evidence" value="ECO:0007669"/>
    <property type="project" value="UniProtKB-UniRule"/>
</dbReference>
<dbReference type="PRINTS" id="PR00146">
    <property type="entry name" value="DHPICSNTHASE"/>
</dbReference>
<evidence type="ECO:0000256" key="6">
    <source>
        <dbReference type="ARBA" id="ARBA00022605"/>
    </source>
</evidence>
<dbReference type="UniPathway" id="UPA00034">
    <property type="reaction ID" value="UER00017"/>
</dbReference>
<evidence type="ECO:0000256" key="13">
    <source>
        <dbReference type="PIRNR" id="PIRNR001365"/>
    </source>
</evidence>
<evidence type="ECO:0000256" key="15">
    <source>
        <dbReference type="PIRSR" id="PIRSR001365-2"/>
    </source>
</evidence>
<dbReference type="InterPro" id="IPR013785">
    <property type="entry name" value="Aldolase_TIM"/>
</dbReference>
<evidence type="ECO:0000256" key="7">
    <source>
        <dbReference type="ARBA" id="ARBA00022915"/>
    </source>
</evidence>
<evidence type="ECO:0000256" key="12">
    <source>
        <dbReference type="NCBIfam" id="TIGR00674"/>
    </source>
</evidence>
<evidence type="ECO:0000256" key="5">
    <source>
        <dbReference type="ARBA" id="ARBA00022490"/>
    </source>
</evidence>
<evidence type="ECO:0000256" key="1">
    <source>
        <dbReference type="ARBA" id="ARBA00003294"/>
    </source>
</evidence>
<dbReference type="PROSITE" id="PS00666">
    <property type="entry name" value="DHDPS_2"/>
    <property type="match status" value="1"/>
</dbReference>
<dbReference type="PIRSF" id="PIRSF001365">
    <property type="entry name" value="DHDPS"/>
    <property type="match status" value="1"/>
</dbReference>
<dbReference type="GO" id="GO:0019877">
    <property type="term" value="P:diaminopimelate biosynthetic process"/>
    <property type="evidence" value="ECO:0007669"/>
    <property type="project" value="UniProtKB-KW"/>
</dbReference>
<dbReference type="GO" id="GO:0008840">
    <property type="term" value="F:4-hydroxy-tetrahydrodipicolinate synthase activity"/>
    <property type="evidence" value="ECO:0007669"/>
    <property type="project" value="UniProtKB-UniRule"/>
</dbReference>
<dbReference type="PROSITE" id="PS00665">
    <property type="entry name" value="DHDPS_1"/>
    <property type="match status" value="1"/>
</dbReference>
<evidence type="ECO:0000313" key="17">
    <source>
        <dbReference type="Proteomes" id="UP000315303"/>
    </source>
</evidence>
<dbReference type="NCBIfam" id="TIGR00674">
    <property type="entry name" value="dapA"/>
    <property type="match status" value="1"/>
</dbReference>
<feature type="active site" description="Schiff-base intermediate with substrate" evidence="14">
    <location>
        <position position="162"/>
    </location>
</feature>
<comment type="pathway">
    <text evidence="2">Amino-acid biosynthesis; L-lysine biosynthesis via DAP pathway; (S)-tetrahydrodipicolinate from L-aspartate: step 3/4.</text>
</comment>
<keyword evidence="5" id="KW-0963">Cytoplasm</keyword>
<dbReference type="OrthoDB" id="9782828at2"/>
<comment type="caution">
    <text evidence="16">The sequence shown here is derived from an EMBL/GenBank/DDBJ whole genome shotgun (WGS) entry which is preliminary data.</text>
</comment>
<evidence type="ECO:0000256" key="14">
    <source>
        <dbReference type="PIRSR" id="PIRSR001365-1"/>
    </source>
</evidence>
<sequence length="304" mass="33636">MRTKACSLWTALVTPFNQDNTIDFDSIKTLATAQADSGNGILLLGSTGEGLALNKDEQFAIVDYVCNLKLNTPLMVAVAGYNLPDQKQWIKRCNSLAIDAYLLGTPMYAKPGVVGQTQWFSQLLDTADFPCMLYNVPSRSGVEIPVKTVQALQDHPNCWAMKEASGDISKFLQYRQFCPKIELFSGEDAMMPYLAPAGVKGLVSVCANVWPQATLAYVNQCLHGSPEQNQELFPLWDNAVQALFSVANPIPAKVLLHHQQCISTPTLRAPLTHEELTDKSELLNYDQQISLWLTKNIPIAKRFA</sequence>